<protein>
    <submittedName>
        <fullName evidence="1 2">Uncharacterized protein</fullName>
    </submittedName>
</protein>
<gene>
    <name evidence="1" type="ORF">PHYPA_018926</name>
</gene>
<sequence>MSSIYSLRSTGRGGPFRRRLEARTWVHNTLLALGTTSLAQRVCRCRSMGITDNGGASIFAIDYRLNSGHRKSPTNNFSQINGSRAEDHRLTWKQRIFAHRIPQRFRSVSRQ</sequence>
<dbReference type="EnsemblPlants" id="Pp3c14_23280V3.3">
    <property type="protein sequence ID" value="Pp3c14_23280V3.3"/>
    <property type="gene ID" value="Pp3c14_23280"/>
</dbReference>
<organism evidence="1">
    <name type="scientific">Physcomitrium patens</name>
    <name type="common">Spreading-leaved earth moss</name>
    <name type="synonym">Physcomitrella patens</name>
    <dbReference type="NCBI Taxonomy" id="3218"/>
    <lineage>
        <taxon>Eukaryota</taxon>
        <taxon>Viridiplantae</taxon>
        <taxon>Streptophyta</taxon>
        <taxon>Embryophyta</taxon>
        <taxon>Bryophyta</taxon>
        <taxon>Bryophytina</taxon>
        <taxon>Bryopsida</taxon>
        <taxon>Funariidae</taxon>
        <taxon>Funariales</taxon>
        <taxon>Funariaceae</taxon>
        <taxon>Physcomitrium</taxon>
    </lineage>
</organism>
<reference evidence="1 3" key="1">
    <citation type="journal article" date="2008" name="Science">
        <title>The Physcomitrella genome reveals evolutionary insights into the conquest of land by plants.</title>
        <authorList>
            <person name="Rensing S."/>
            <person name="Lang D."/>
            <person name="Zimmer A."/>
            <person name="Terry A."/>
            <person name="Salamov A."/>
            <person name="Shapiro H."/>
            <person name="Nishiyama T."/>
            <person name="Perroud P.-F."/>
            <person name="Lindquist E."/>
            <person name="Kamisugi Y."/>
            <person name="Tanahashi T."/>
            <person name="Sakakibara K."/>
            <person name="Fujita T."/>
            <person name="Oishi K."/>
            <person name="Shin-I T."/>
            <person name="Kuroki Y."/>
            <person name="Toyoda A."/>
            <person name="Suzuki Y."/>
            <person name="Hashimoto A."/>
            <person name="Yamaguchi K."/>
            <person name="Sugano A."/>
            <person name="Kohara Y."/>
            <person name="Fujiyama A."/>
            <person name="Anterola A."/>
            <person name="Aoki S."/>
            <person name="Ashton N."/>
            <person name="Barbazuk W.B."/>
            <person name="Barker E."/>
            <person name="Bennetzen J."/>
            <person name="Bezanilla M."/>
            <person name="Blankenship R."/>
            <person name="Cho S.H."/>
            <person name="Dutcher S."/>
            <person name="Estelle M."/>
            <person name="Fawcett J.A."/>
            <person name="Gundlach H."/>
            <person name="Hanada K."/>
            <person name="Heyl A."/>
            <person name="Hicks K.A."/>
            <person name="Hugh J."/>
            <person name="Lohr M."/>
            <person name="Mayer K."/>
            <person name="Melkozernov A."/>
            <person name="Murata T."/>
            <person name="Nelson D."/>
            <person name="Pils B."/>
            <person name="Prigge M."/>
            <person name="Reiss B."/>
            <person name="Renner T."/>
            <person name="Rombauts S."/>
            <person name="Rushton P."/>
            <person name="Sanderfoot A."/>
            <person name="Schween G."/>
            <person name="Shiu S.-H."/>
            <person name="Stueber K."/>
            <person name="Theodoulou F.L."/>
            <person name="Tu H."/>
            <person name="Van de Peer Y."/>
            <person name="Verrier P.J."/>
            <person name="Waters E."/>
            <person name="Wood A."/>
            <person name="Yang L."/>
            <person name="Cove D."/>
            <person name="Cuming A."/>
            <person name="Hasebe M."/>
            <person name="Lucas S."/>
            <person name="Mishler D.B."/>
            <person name="Reski R."/>
            <person name="Grigoriev I."/>
            <person name="Quatrano R.S."/>
            <person name="Boore J.L."/>
        </authorList>
    </citation>
    <scope>NUCLEOTIDE SEQUENCE [LARGE SCALE GENOMIC DNA]</scope>
    <source>
        <strain evidence="2 3">cv. Gransden 2004</strain>
    </source>
</reference>
<dbReference type="InParanoid" id="A0A2K1JJ02"/>
<dbReference type="Gramene" id="Pp3c14_23280V3.2">
    <property type="protein sequence ID" value="Pp3c14_23280V3.2"/>
    <property type="gene ID" value="Pp3c14_23280"/>
</dbReference>
<keyword evidence="3" id="KW-1185">Reference proteome</keyword>
<reference evidence="1 3" key="2">
    <citation type="journal article" date="2018" name="Plant J.">
        <title>The Physcomitrella patens chromosome-scale assembly reveals moss genome structure and evolution.</title>
        <authorList>
            <person name="Lang D."/>
            <person name="Ullrich K.K."/>
            <person name="Murat F."/>
            <person name="Fuchs J."/>
            <person name="Jenkins J."/>
            <person name="Haas F.B."/>
            <person name="Piednoel M."/>
            <person name="Gundlach H."/>
            <person name="Van Bel M."/>
            <person name="Meyberg R."/>
            <person name="Vives C."/>
            <person name="Morata J."/>
            <person name="Symeonidi A."/>
            <person name="Hiss M."/>
            <person name="Muchero W."/>
            <person name="Kamisugi Y."/>
            <person name="Saleh O."/>
            <person name="Blanc G."/>
            <person name="Decker E.L."/>
            <person name="van Gessel N."/>
            <person name="Grimwood J."/>
            <person name="Hayes R.D."/>
            <person name="Graham S.W."/>
            <person name="Gunter L.E."/>
            <person name="McDaniel S.F."/>
            <person name="Hoernstein S.N.W."/>
            <person name="Larsson A."/>
            <person name="Li F.W."/>
            <person name="Perroud P.F."/>
            <person name="Phillips J."/>
            <person name="Ranjan P."/>
            <person name="Rokshar D.S."/>
            <person name="Rothfels C.J."/>
            <person name="Schneider L."/>
            <person name="Shu S."/>
            <person name="Stevenson D.W."/>
            <person name="Thummler F."/>
            <person name="Tillich M."/>
            <person name="Villarreal Aguilar J.C."/>
            <person name="Widiez T."/>
            <person name="Wong G.K."/>
            <person name="Wymore A."/>
            <person name="Zhang Y."/>
            <person name="Zimmer A.D."/>
            <person name="Quatrano R.S."/>
            <person name="Mayer K.F.X."/>
            <person name="Goodstein D."/>
            <person name="Casacuberta J.M."/>
            <person name="Vandepoele K."/>
            <person name="Reski R."/>
            <person name="Cuming A.C."/>
            <person name="Tuskan G.A."/>
            <person name="Maumus F."/>
            <person name="Salse J."/>
            <person name="Schmutz J."/>
            <person name="Rensing S.A."/>
        </authorList>
    </citation>
    <scope>NUCLEOTIDE SEQUENCE [LARGE SCALE GENOMIC DNA]</scope>
    <source>
        <strain evidence="2 3">cv. Gransden 2004</strain>
    </source>
</reference>
<dbReference type="EMBL" id="ABEU02000014">
    <property type="protein sequence ID" value="PNR41523.1"/>
    <property type="molecule type" value="Genomic_DNA"/>
</dbReference>
<dbReference type="Proteomes" id="UP000006727">
    <property type="component" value="Chromosome 14"/>
</dbReference>
<dbReference type="Gramene" id="Pp3c14_23280V3.3">
    <property type="protein sequence ID" value="Pp3c14_23280V3.3"/>
    <property type="gene ID" value="Pp3c14_23280"/>
</dbReference>
<dbReference type="Gramene" id="Pp3c14_23280V3.1">
    <property type="protein sequence ID" value="Pp3c14_23280V3.1"/>
    <property type="gene ID" value="Pp3c14_23280"/>
</dbReference>
<dbReference type="EnsemblPlants" id="Pp3c14_23280V3.1">
    <property type="protein sequence ID" value="Pp3c14_23280V3.1"/>
    <property type="gene ID" value="Pp3c14_23280"/>
</dbReference>
<accession>A0A2K1JJ02</accession>
<dbReference type="PaxDb" id="3218-PP1S69_7V6.1"/>
<evidence type="ECO:0000313" key="2">
    <source>
        <dbReference type="EnsemblPlants" id="Pp3c14_23280V3.1"/>
    </source>
</evidence>
<evidence type="ECO:0000313" key="1">
    <source>
        <dbReference type="EMBL" id="PNR41523.1"/>
    </source>
</evidence>
<name>A0A2K1JJ02_PHYPA</name>
<proteinExistence type="predicted"/>
<evidence type="ECO:0000313" key="3">
    <source>
        <dbReference type="Proteomes" id="UP000006727"/>
    </source>
</evidence>
<dbReference type="EnsemblPlants" id="Pp3c14_23280V3.2">
    <property type="protein sequence ID" value="Pp3c14_23280V3.2"/>
    <property type="gene ID" value="Pp3c14_23280"/>
</dbReference>
<reference evidence="2" key="3">
    <citation type="submission" date="2020-12" db="UniProtKB">
        <authorList>
            <consortium name="EnsemblPlants"/>
        </authorList>
    </citation>
    <scope>IDENTIFICATION</scope>
</reference>
<dbReference type="AlphaFoldDB" id="A0A2K1JJ02"/>